<organism evidence="1">
    <name type="scientific">Culex pipiens</name>
    <name type="common">House mosquito</name>
    <dbReference type="NCBI Taxonomy" id="7175"/>
    <lineage>
        <taxon>Eukaryota</taxon>
        <taxon>Metazoa</taxon>
        <taxon>Ecdysozoa</taxon>
        <taxon>Arthropoda</taxon>
        <taxon>Hexapoda</taxon>
        <taxon>Insecta</taxon>
        <taxon>Pterygota</taxon>
        <taxon>Neoptera</taxon>
        <taxon>Endopterygota</taxon>
        <taxon>Diptera</taxon>
        <taxon>Nematocera</taxon>
        <taxon>Culicoidea</taxon>
        <taxon>Culicidae</taxon>
        <taxon>Culicinae</taxon>
        <taxon>Culicini</taxon>
        <taxon>Culex</taxon>
        <taxon>Culex</taxon>
    </lineage>
</organism>
<proteinExistence type="predicted"/>
<name>A0A8D7ZXN8_CULPI</name>
<dbReference type="EMBL" id="HBUE01003307">
    <property type="protein sequence ID" value="CAG6444633.1"/>
    <property type="molecule type" value="Transcribed_RNA"/>
</dbReference>
<reference evidence="1" key="1">
    <citation type="submission" date="2021-05" db="EMBL/GenBank/DDBJ databases">
        <authorList>
            <person name="Alioto T."/>
            <person name="Alioto T."/>
            <person name="Gomez Garrido J."/>
        </authorList>
    </citation>
    <scope>NUCLEOTIDE SEQUENCE</scope>
</reference>
<accession>A0A8D7ZXN8</accession>
<dbReference type="AlphaFoldDB" id="A0A8D7ZXN8"/>
<dbReference type="EMBL" id="HBUE01003318">
    <property type="protein sequence ID" value="CAG6444637.1"/>
    <property type="molecule type" value="Transcribed_RNA"/>
</dbReference>
<sequence>MAHGYQIAVILMQDTGGTSSVPPVALNATRFCWSRQVPRKRPRRILNSYWIELFHSDSTGGTATSIFPAARWNRIYKQTGTSRSADAETLASGAARYGTTSNKLLRFRYCAGFVPVVQFLPSDCSLITHYNLGLIVTQRRRDGA</sequence>
<protein>
    <submittedName>
        <fullName evidence="1">(northern house mosquito) hypothetical protein</fullName>
    </submittedName>
</protein>
<evidence type="ECO:0000313" key="1">
    <source>
        <dbReference type="EMBL" id="CAG6444637.1"/>
    </source>
</evidence>